<accession>A0A6A7AW48</accession>
<reference evidence="2" key="1">
    <citation type="submission" date="2020-01" db="EMBL/GenBank/DDBJ databases">
        <authorList>
            <consortium name="DOE Joint Genome Institute"/>
            <person name="Haridas S."/>
            <person name="Albert R."/>
            <person name="Binder M."/>
            <person name="Bloem J."/>
            <person name="Labutti K."/>
            <person name="Salamov A."/>
            <person name="Andreopoulos B."/>
            <person name="Baker S.E."/>
            <person name="Barry K."/>
            <person name="Bills G."/>
            <person name="Bluhm B.H."/>
            <person name="Cannon C."/>
            <person name="Castanera R."/>
            <person name="Culley D.E."/>
            <person name="Daum C."/>
            <person name="Ezra D."/>
            <person name="Gonzalez J.B."/>
            <person name="Henrissat B."/>
            <person name="Kuo A."/>
            <person name="Liang C."/>
            <person name="Lipzen A."/>
            <person name="Lutzoni F."/>
            <person name="Magnuson J."/>
            <person name="Mondo S."/>
            <person name="Nolan M."/>
            <person name="Ohm R."/>
            <person name="Pangilinan J."/>
            <person name="Park H.-J."/>
            <person name="Ramirez L."/>
            <person name="Alfaro M."/>
            <person name="Sun H."/>
            <person name="Tritt A."/>
            <person name="Yoshinaga Y."/>
            <person name="Zwiers L.-H."/>
            <person name="Turgeon B.G."/>
            <person name="Goodwin S.B."/>
            <person name="Spatafora J.W."/>
            <person name="Crous P.W."/>
            <person name="Grigoriev I.V."/>
        </authorList>
    </citation>
    <scope>NUCLEOTIDE SEQUENCE</scope>
    <source>
        <strain evidence="2">IPT5</strain>
    </source>
</reference>
<dbReference type="EMBL" id="MU006336">
    <property type="protein sequence ID" value="KAF2846348.1"/>
    <property type="molecule type" value="Genomic_DNA"/>
</dbReference>
<dbReference type="Proteomes" id="UP000799423">
    <property type="component" value="Unassembled WGS sequence"/>
</dbReference>
<evidence type="ECO:0000256" key="1">
    <source>
        <dbReference type="SAM" id="MobiDB-lite"/>
    </source>
</evidence>
<proteinExistence type="predicted"/>
<name>A0A6A7AW48_9PLEO</name>
<evidence type="ECO:0000313" key="2">
    <source>
        <dbReference type="EMBL" id="KAF2846348.1"/>
    </source>
</evidence>
<dbReference type="AlphaFoldDB" id="A0A6A7AW48"/>
<sequence length="275" mass="28879">MPEGTGLRGSLGQRPALQAKPVPRRHGVAERRTKLRSLSCTTGREAATLKVGNEVSGSRRSGPDQLLTVYCRSININTESGMPEAWLEATLSDKQPRGMEAGHVFGGTAYSRGYHSRYSCGGGGGGGVIIAHRREHASTYIYQTSCSRPLEVVAQGPEGGSGACNLSAGRVDESAAPIAWVPAVCRSEQTAVAHCRTEQPPEPSTRKTAYARSADDAQLGTYERDASPPSKPPTKCCKRGGVAAVAVGVRHPTGVECTGLVRATSNTVAPLKSNP</sequence>
<feature type="region of interest" description="Disordered" evidence="1">
    <location>
        <begin position="1"/>
        <end position="32"/>
    </location>
</feature>
<keyword evidence="3" id="KW-1185">Reference proteome</keyword>
<organism evidence="2 3">
    <name type="scientific">Plenodomus tracheiphilus IPT5</name>
    <dbReference type="NCBI Taxonomy" id="1408161"/>
    <lineage>
        <taxon>Eukaryota</taxon>
        <taxon>Fungi</taxon>
        <taxon>Dikarya</taxon>
        <taxon>Ascomycota</taxon>
        <taxon>Pezizomycotina</taxon>
        <taxon>Dothideomycetes</taxon>
        <taxon>Pleosporomycetidae</taxon>
        <taxon>Pleosporales</taxon>
        <taxon>Pleosporineae</taxon>
        <taxon>Leptosphaeriaceae</taxon>
        <taxon>Plenodomus</taxon>
    </lineage>
</organism>
<gene>
    <name evidence="2" type="ORF">T440DRAFT_482697</name>
</gene>
<protein>
    <submittedName>
        <fullName evidence="2">Uncharacterized protein</fullName>
    </submittedName>
</protein>
<evidence type="ECO:0000313" key="3">
    <source>
        <dbReference type="Proteomes" id="UP000799423"/>
    </source>
</evidence>